<protein>
    <recommendedName>
        <fullName evidence="3">Zinc-ribbon domain-containing protein</fullName>
    </recommendedName>
</protein>
<feature type="compositionally biased region" description="Basic and acidic residues" evidence="1">
    <location>
        <begin position="128"/>
        <end position="139"/>
    </location>
</feature>
<dbReference type="Gene3D" id="4.10.1060.50">
    <property type="match status" value="1"/>
</dbReference>
<keyword evidence="2" id="KW-0472">Membrane</keyword>
<feature type="domain" description="Zinc-ribbon" evidence="3">
    <location>
        <begin position="4"/>
        <end position="24"/>
    </location>
</feature>
<comment type="caution">
    <text evidence="4">The sequence shown here is derived from an EMBL/GenBank/DDBJ whole genome shotgun (WGS) entry which is preliminary data.</text>
</comment>
<feature type="compositionally biased region" description="Pro residues" evidence="1">
    <location>
        <begin position="32"/>
        <end position="48"/>
    </location>
</feature>
<reference evidence="4" key="2">
    <citation type="submission" date="2020-09" db="EMBL/GenBank/DDBJ databases">
        <authorList>
            <person name="Sun Q."/>
            <person name="Zhou Y."/>
        </authorList>
    </citation>
    <scope>NUCLEOTIDE SEQUENCE</scope>
    <source>
        <strain evidence="4">CGMCC 1.12187</strain>
    </source>
</reference>
<evidence type="ECO:0000256" key="2">
    <source>
        <dbReference type="SAM" id="Phobius"/>
    </source>
</evidence>
<feature type="region of interest" description="Disordered" evidence="1">
    <location>
        <begin position="231"/>
        <end position="254"/>
    </location>
</feature>
<gene>
    <name evidence="4" type="ORF">GCM10011374_33360</name>
</gene>
<reference evidence="4" key="1">
    <citation type="journal article" date="2014" name="Int. J. Syst. Evol. Microbiol.">
        <title>Complete genome sequence of Corynebacterium casei LMG S-19264T (=DSM 44701T), isolated from a smear-ripened cheese.</title>
        <authorList>
            <consortium name="US DOE Joint Genome Institute (JGI-PGF)"/>
            <person name="Walter F."/>
            <person name="Albersmeier A."/>
            <person name="Kalinowski J."/>
            <person name="Ruckert C."/>
        </authorList>
    </citation>
    <scope>NUCLEOTIDE SEQUENCE</scope>
    <source>
        <strain evidence="4">CGMCC 1.12187</strain>
    </source>
</reference>
<sequence length="254" mass="27307">MLICPECGTRNAAGTRFCTNCGAYLEWEAAPSPAPVPPPRPAPGPSPEPELQRSQHNRDRSGQDDGTDRRRIPHNPDKVRKLPPDALPDRPEGPGKDDRTTVLPRVPDQESHPRAPHRPGDPPPVPPEESRPRPPRPPDEEPETPPAPGEIVCPRCGAGNPPDRHFCRRCALDLSRALAPPPPQPVGQSRPHRKGLSPLLWGLIVLVVLVAVYLLYAGFAASAAEGPLGHDDPAGRTWHQSSTPPGVGPGIDAQ</sequence>
<name>A0A917H3P5_9MICC</name>
<dbReference type="InterPro" id="IPR038587">
    <property type="entry name" value="Ribosomal_eL40_sf"/>
</dbReference>
<evidence type="ECO:0000313" key="4">
    <source>
        <dbReference type="EMBL" id="GGG66558.1"/>
    </source>
</evidence>
<dbReference type="Pfam" id="PF13240">
    <property type="entry name" value="Zn_Ribbon_1"/>
    <property type="match status" value="1"/>
</dbReference>
<feature type="transmembrane region" description="Helical" evidence="2">
    <location>
        <begin position="199"/>
        <end position="219"/>
    </location>
</feature>
<evidence type="ECO:0000256" key="1">
    <source>
        <dbReference type="SAM" id="MobiDB-lite"/>
    </source>
</evidence>
<accession>A0A917H3P5</accession>
<dbReference type="Proteomes" id="UP000638848">
    <property type="component" value="Unassembled WGS sequence"/>
</dbReference>
<keyword evidence="5" id="KW-1185">Reference proteome</keyword>
<keyword evidence="2" id="KW-1133">Transmembrane helix</keyword>
<feature type="region of interest" description="Disordered" evidence="1">
    <location>
        <begin position="29"/>
        <end position="155"/>
    </location>
</feature>
<evidence type="ECO:0000259" key="3">
    <source>
        <dbReference type="Pfam" id="PF13240"/>
    </source>
</evidence>
<dbReference type="InterPro" id="IPR026870">
    <property type="entry name" value="Zinc_ribbon_dom"/>
</dbReference>
<proteinExistence type="predicted"/>
<evidence type="ECO:0000313" key="5">
    <source>
        <dbReference type="Proteomes" id="UP000638848"/>
    </source>
</evidence>
<dbReference type="AlphaFoldDB" id="A0A917H3P5"/>
<dbReference type="EMBL" id="BMEQ01000024">
    <property type="protein sequence ID" value="GGG66558.1"/>
    <property type="molecule type" value="Genomic_DNA"/>
</dbReference>
<keyword evidence="2" id="KW-0812">Transmembrane</keyword>
<dbReference type="RefSeq" id="WP_188539267.1">
    <property type="nucleotide sequence ID" value="NZ_BMEQ01000024.1"/>
</dbReference>
<organism evidence="4 5">
    <name type="scientific">Kocuria dechangensis</name>
    <dbReference type="NCBI Taxonomy" id="1176249"/>
    <lineage>
        <taxon>Bacteria</taxon>
        <taxon>Bacillati</taxon>
        <taxon>Actinomycetota</taxon>
        <taxon>Actinomycetes</taxon>
        <taxon>Micrococcales</taxon>
        <taxon>Micrococcaceae</taxon>
        <taxon>Kocuria</taxon>
    </lineage>
</organism>
<feature type="compositionally biased region" description="Basic and acidic residues" evidence="1">
    <location>
        <begin position="50"/>
        <end position="100"/>
    </location>
</feature>